<evidence type="ECO:0000256" key="2">
    <source>
        <dbReference type="ARBA" id="ARBA00004174"/>
    </source>
</evidence>
<dbReference type="PANTHER" id="PTHR24292">
    <property type="entry name" value="CYTOCHROME P450"/>
    <property type="match status" value="1"/>
</dbReference>
<dbReference type="Gene3D" id="1.10.630.10">
    <property type="entry name" value="Cytochrome P450"/>
    <property type="match status" value="1"/>
</dbReference>
<proteinExistence type="inferred from homology"/>
<dbReference type="Pfam" id="PF00067">
    <property type="entry name" value="p450"/>
    <property type="match status" value="1"/>
</dbReference>
<keyword evidence="9 14" id="KW-0560">Oxidoreductase</keyword>
<dbReference type="EMBL" id="JADYXP020000004">
    <property type="protein sequence ID" value="KAL0126186.1"/>
    <property type="molecule type" value="Genomic_DNA"/>
</dbReference>
<dbReference type="InterPro" id="IPR050476">
    <property type="entry name" value="Insect_CytP450_Detox"/>
</dbReference>
<evidence type="ECO:0000256" key="12">
    <source>
        <dbReference type="ARBA" id="ARBA00023136"/>
    </source>
</evidence>
<dbReference type="PROSITE" id="PS00086">
    <property type="entry name" value="CYTOCHROME_P450"/>
    <property type="match status" value="1"/>
</dbReference>
<keyword evidence="10 13" id="KW-0408">Iron</keyword>
<comment type="cofactor">
    <cofactor evidence="1 13">
        <name>heme</name>
        <dbReference type="ChEBI" id="CHEBI:30413"/>
    </cofactor>
</comment>
<evidence type="ECO:0000256" key="11">
    <source>
        <dbReference type="ARBA" id="ARBA00023033"/>
    </source>
</evidence>
<evidence type="ECO:0000256" key="4">
    <source>
        <dbReference type="ARBA" id="ARBA00010617"/>
    </source>
</evidence>
<keyword evidence="12" id="KW-0472">Membrane</keyword>
<evidence type="ECO:0000313" key="16">
    <source>
        <dbReference type="Proteomes" id="UP001430953"/>
    </source>
</evidence>
<evidence type="ECO:0000256" key="9">
    <source>
        <dbReference type="ARBA" id="ARBA00023002"/>
    </source>
</evidence>
<dbReference type="InterPro" id="IPR036396">
    <property type="entry name" value="Cyt_P450_sf"/>
</dbReference>
<evidence type="ECO:0000256" key="6">
    <source>
        <dbReference type="ARBA" id="ARBA00022723"/>
    </source>
</evidence>
<organism evidence="15 16">
    <name type="scientific">Cardiocondyla obscurior</name>
    <dbReference type="NCBI Taxonomy" id="286306"/>
    <lineage>
        <taxon>Eukaryota</taxon>
        <taxon>Metazoa</taxon>
        <taxon>Ecdysozoa</taxon>
        <taxon>Arthropoda</taxon>
        <taxon>Hexapoda</taxon>
        <taxon>Insecta</taxon>
        <taxon>Pterygota</taxon>
        <taxon>Neoptera</taxon>
        <taxon>Endopterygota</taxon>
        <taxon>Hymenoptera</taxon>
        <taxon>Apocrita</taxon>
        <taxon>Aculeata</taxon>
        <taxon>Formicoidea</taxon>
        <taxon>Formicidae</taxon>
        <taxon>Myrmicinae</taxon>
        <taxon>Cardiocondyla</taxon>
    </lineage>
</organism>
<evidence type="ECO:0000313" key="15">
    <source>
        <dbReference type="EMBL" id="KAL0126186.1"/>
    </source>
</evidence>
<dbReference type="GO" id="GO:0020037">
    <property type="term" value="F:heme binding"/>
    <property type="evidence" value="ECO:0007669"/>
    <property type="project" value="InterPro"/>
</dbReference>
<keyword evidence="8" id="KW-0492">Microsome</keyword>
<protein>
    <recommendedName>
        <fullName evidence="17">Cytochrome P450</fullName>
    </recommendedName>
</protein>
<dbReference type="AlphaFoldDB" id="A0AAW2GD98"/>
<dbReference type="SUPFAM" id="SSF48264">
    <property type="entry name" value="Cytochrome P450"/>
    <property type="match status" value="1"/>
</dbReference>
<evidence type="ECO:0000256" key="13">
    <source>
        <dbReference type="PIRSR" id="PIRSR602401-1"/>
    </source>
</evidence>
<evidence type="ECO:0000256" key="3">
    <source>
        <dbReference type="ARBA" id="ARBA00004406"/>
    </source>
</evidence>
<dbReference type="GO" id="GO:0005789">
    <property type="term" value="C:endoplasmic reticulum membrane"/>
    <property type="evidence" value="ECO:0007669"/>
    <property type="project" value="UniProtKB-SubCell"/>
</dbReference>
<dbReference type="FunFam" id="1.10.630.10:FF:000042">
    <property type="entry name" value="Cytochrome P450"/>
    <property type="match status" value="1"/>
</dbReference>
<dbReference type="InterPro" id="IPR002401">
    <property type="entry name" value="Cyt_P450_E_grp-I"/>
</dbReference>
<dbReference type="PRINTS" id="PR00385">
    <property type="entry name" value="P450"/>
</dbReference>
<reference evidence="15 16" key="1">
    <citation type="submission" date="2023-03" db="EMBL/GenBank/DDBJ databases">
        <title>High recombination rates correlate with genetic variation in Cardiocondyla obscurior ants.</title>
        <authorList>
            <person name="Errbii M."/>
        </authorList>
    </citation>
    <scope>NUCLEOTIDE SEQUENCE [LARGE SCALE GENOMIC DNA]</scope>
    <source>
        <strain evidence="15">Alpha-2009</strain>
        <tissue evidence="15">Whole body</tissue>
    </source>
</reference>
<evidence type="ECO:0000256" key="14">
    <source>
        <dbReference type="RuleBase" id="RU000461"/>
    </source>
</evidence>
<keyword evidence="6 13" id="KW-0479">Metal-binding</keyword>
<evidence type="ECO:0000256" key="7">
    <source>
        <dbReference type="ARBA" id="ARBA00022824"/>
    </source>
</evidence>
<evidence type="ECO:0000256" key="5">
    <source>
        <dbReference type="ARBA" id="ARBA00022617"/>
    </source>
</evidence>
<dbReference type="GO" id="GO:0005506">
    <property type="term" value="F:iron ion binding"/>
    <property type="evidence" value="ECO:0007669"/>
    <property type="project" value="InterPro"/>
</dbReference>
<keyword evidence="11 14" id="KW-0503">Monooxygenase</keyword>
<dbReference type="PANTHER" id="PTHR24292:SF54">
    <property type="entry name" value="CYP9F3-RELATED"/>
    <property type="match status" value="1"/>
</dbReference>
<sequence>MAATFVLLLTTVIILGVLAFLRSCYNLYTYWKKKGLPYLPNSLESFLINWKLSLGYISFTDFSDYQYYKFPNARYVGTLDFGVPSIFLRDPELIKDIMVKDFEYFPDHRAFVDETVEPLFGKNVFSLRGDRWKEMRNTLSPTFTASKMKFMFELVSKCSHNFINYLVEHPELCHEMDTKEVFRRYTNDVIATTAFGISINSMKHRDNEFYVRGVKASKFSSGLFATIKFVLFQYPRVAKLLNLSFFPPGTAKFFKNVVQETIKTRQEKNIVRPDMIHLLMQAQDKENGTTSHKMTLDDIVSQAFSFFFAGFDTSSTLMCFAAHELAVNQDIQDRLRKEVEQHLAEGNGEISYEALSKMIYMDMVISETLRKYPPVIMLDRLCVKKYELPPAQPGSKSVIVEPNHILALPVYSLQHDPKYFPNPEKFDPERFSDENKDKIVPCTYLPFGHGPRKCIGNRFVLMEAKILLAHLLQKFTLKTIEKTIEPVVYTKKEFSLTPIGGFWIGLEKREI</sequence>
<keyword evidence="16" id="KW-1185">Reference proteome</keyword>
<evidence type="ECO:0000256" key="1">
    <source>
        <dbReference type="ARBA" id="ARBA00001971"/>
    </source>
</evidence>
<evidence type="ECO:0008006" key="17">
    <source>
        <dbReference type="Google" id="ProtNLM"/>
    </source>
</evidence>
<keyword evidence="5 13" id="KW-0349">Heme</keyword>
<dbReference type="GO" id="GO:0016705">
    <property type="term" value="F:oxidoreductase activity, acting on paired donors, with incorporation or reduction of molecular oxygen"/>
    <property type="evidence" value="ECO:0007669"/>
    <property type="project" value="InterPro"/>
</dbReference>
<evidence type="ECO:0000256" key="8">
    <source>
        <dbReference type="ARBA" id="ARBA00022848"/>
    </source>
</evidence>
<name>A0AAW2GD98_9HYME</name>
<keyword evidence="7" id="KW-0256">Endoplasmic reticulum</keyword>
<dbReference type="Proteomes" id="UP001430953">
    <property type="component" value="Unassembled WGS sequence"/>
</dbReference>
<dbReference type="PRINTS" id="PR00463">
    <property type="entry name" value="EP450I"/>
</dbReference>
<comment type="caution">
    <text evidence="15">The sequence shown here is derived from an EMBL/GenBank/DDBJ whole genome shotgun (WGS) entry which is preliminary data.</text>
</comment>
<dbReference type="CDD" id="cd11056">
    <property type="entry name" value="CYP6-like"/>
    <property type="match status" value="1"/>
</dbReference>
<gene>
    <name evidence="15" type="ORF">PUN28_004960</name>
</gene>
<evidence type="ECO:0000256" key="10">
    <source>
        <dbReference type="ARBA" id="ARBA00023004"/>
    </source>
</evidence>
<dbReference type="GO" id="GO:0004497">
    <property type="term" value="F:monooxygenase activity"/>
    <property type="evidence" value="ECO:0007669"/>
    <property type="project" value="UniProtKB-KW"/>
</dbReference>
<accession>A0AAW2GD98</accession>
<dbReference type="InterPro" id="IPR017972">
    <property type="entry name" value="Cyt_P450_CS"/>
</dbReference>
<comment type="similarity">
    <text evidence="4 14">Belongs to the cytochrome P450 family.</text>
</comment>
<dbReference type="InterPro" id="IPR001128">
    <property type="entry name" value="Cyt_P450"/>
</dbReference>
<feature type="binding site" description="axial binding residue" evidence="13">
    <location>
        <position position="454"/>
    </location>
    <ligand>
        <name>heme</name>
        <dbReference type="ChEBI" id="CHEBI:30413"/>
    </ligand>
    <ligandPart>
        <name>Fe</name>
        <dbReference type="ChEBI" id="CHEBI:18248"/>
    </ligandPart>
</feature>
<comment type="subcellular location">
    <subcellularLocation>
        <location evidence="3">Endoplasmic reticulum membrane</location>
        <topology evidence="3">Peripheral membrane protein</topology>
    </subcellularLocation>
    <subcellularLocation>
        <location evidence="2">Microsome membrane</location>
        <topology evidence="2">Peripheral membrane protein</topology>
    </subcellularLocation>
</comment>